<proteinExistence type="predicted"/>
<feature type="compositionally biased region" description="Low complexity" evidence="2">
    <location>
        <begin position="57"/>
        <end position="67"/>
    </location>
</feature>
<accession>A0A2G6KCH9</accession>
<comment type="caution">
    <text evidence="3">The sequence shown here is derived from an EMBL/GenBank/DDBJ whole genome shotgun (WGS) entry which is preliminary data.</text>
</comment>
<dbReference type="EMBL" id="PDSL01000038">
    <property type="protein sequence ID" value="PIE33080.1"/>
    <property type="molecule type" value="Genomic_DNA"/>
</dbReference>
<feature type="region of interest" description="Disordered" evidence="2">
    <location>
        <begin position="45"/>
        <end position="67"/>
    </location>
</feature>
<dbReference type="Proteomes" id="UP000230914">
    <property type="component" value="Unassembled WGS sequence"/>
</dbReference>
<dbReference type="InterPro" id="IPR047676">
    <property type="entry name" value="FxLYD_dom"/>
</dbReference>
<sequence>MAVVAGCGADATPDLADVEERLADLEMRADAADAERDALADALATQHAADQDEIVDTSASSSTTTAAASTTTEVIFPEPAAPDASPFATVFGDLGELAIPRGAPGELAVVATTDGLDRTGSLGIIVRNNTPAPIGRVEIAVEAQLDGEVIGTGESTRFQPTVVGPGEISWGYAYFDVRTFPEGTTFDLSVTSEPLDGRSPGLKVIEVNQADSYLLGTVENQTDATVDGPMTITMACFDAEGSFVGIETTMINNYDIPPGQTGSFDTRILGVSCDRGLAAASGYYYG</sequence>
<protein>
    <submittedName>
        <fullName evidence="3">Uncharacterized protein</fullName>
    </submittedName>
</protein>
<dbReference type="AlphaFoldDB" id="A0A2G6KCH9"/>
<organism evidence="3 4">
    <name type="scientific">Ilumatobacter coccineus</name>
    <dbReference type="NCBI Taxonomy" id="467094"/>
    <lineage>
        <taxon>Bacteria</taxon>
        <taxon>Bacillati</taxon>
        <taxon>Actinomycetota</taxon>
        <taxon>Acidimicrobiia</taxon>
        <taxon>Acidimicrobiales</taxon>
        <taxon>Ilumatobacteraceae</taxon>
        <taxon>Ilumatobacter</taxon>
    </lineage>
</organism>
<keyword evidence="1" id="KW-0175">Coiled coil</keyword>
<feature type="coiled-coil region" evidence="1">
    <location>
        <begin position="15"/>
        <end position="42"/>
    </location>
</feature>
<name>A0A2G6KCH9_9ACTN</name>
<dbReference type="NCBIfam" id="NF038353">
    <property type="entry name" value="FxLYD_dom"/>
    <property type="match status" value="1"/>
</dbReference>
<gene>
    <name evidence="3" type="ORF">CSA55_02410</name>
</gene>
<evidence type="ECO:0000313" key="3">
    <source>
        <dbReference type="EMBL" id="PIE33080.1"/>
    </source>
</evidence>
<reference evidence="3 4" key="1">
    <citation type="submission" date="2017-10" db="EMBL/GenBank/DDBJ databases">
        <title>Novel microbial diversity and functional potential in the marine mammal oral microbiome.</title>
        <authorList>
            <person name="Dudek N.K."/>
            <person name="Sun C.L."/>
            <person name="Burstein D."/>
            <person name="Kantor R.S."/>
            <person name="Aliaga Goltsman D.S."/>
            <person name="Bik E.M."/>
            <person name="Thomas B.C."/>
            <person name="Banfield J.F."/>
            <person name="Relman D.A."/>
        </authorList>
    </citation>
    <scope>NUCLEOTIDE SEQUENCE [LARGE SCALE GENOMIC DNA]</scope>
    <source>
        <strain evidence="3">DOLJORAL78_61_10</strain>
    </source>
</reference>
<evidence type="ECO:0000313" key="4">
    <source>
        <dbReference type="Proteomes" id="UP000230914"/>
    </source>
</evidence>
<evidence type="ECO:0000256" key="2">
    <source>
        <dbReference type="SAM" id="MobiDB-lite"/>
    </source>
</evidence>
<evidence type="ECO:0000256" key="1">
    <source>
        <dbReference type="SAM" id="Coils"/>
    </source>
</evidence>